<feature type="non-terminal residue" evidence="1">
    <location>
        <position position="1"/>
    </location>
</feature>
<gene>
    <name evidence="1" type="ORF">NA56DRAFT_527968</name>
</gene>
<proteinExistence type="predicted"/>
<organism evidence="1 2">
    <name type="scientific">Hyaloscypha hepaticicola</name>
    <dbReference type="NCBI Taxonomy" id="2082293"/>
    <lineage>
        <taxon>Eukaryota</taxon>
        <taxon>Fungi</taxon>
        <taxon>Dikarya</taxon>
        <taxon>Ascomycota</taxon>
        <taxon>Pezizomycotina</taxon>
        <taxon>Leotiomycetes</taxon>
        <taxon>Helotiales</taxon>
        <taxon>Hyaloscyphaceae</taxon>
        <taxon>Hyaloscypha</taxon>
    </lineage>
</organism>
<feature type="non-terminal residue" evidence="1">
    <location>
        <position position="70"/>
    </location>
</feature>
<evidence type="ECO:0000313" key="1">
    <source>
        <dbReference type="EMBL" id="PMD26958.1"/>
    </source>
</evidence>
<name>A0A2J6QL06_9HELO</name>
<evidence type="ECO:0008006" key="3">
    <source>
        <dbReference type="Google" id="ProtNLM"/>
    </source>
</evidence>
<dbReference type="EMBL" id="KZ613467">
    <property type="protein sequence ID" value="PMD26958.1"/>
    <property type="molecule type" value="Genomic_DNA"/>
</dbReference>
<dbReference type="Proteomes" id="UP000235672">
    <property type="component" value="Unassembled WGS sequence"/>
</dbReference>
<dbReference type="AlphaFoldDB" id="A0A2J6QL06"/>
<dbReference type="STRING" id="1745343.A0A2J6QL06"/>
<accession>A0A2J6QL06</accession>
<sequence length="70" mass="8411">LKRSEYWSVLPVYTLDSYLQTITFQGLIIVTLFEEWLEFYLLPICNPFREIDIRNIIIMDNCSIHCNPRV</sequence>
<reference evidence="1 2" key="1">
    <citation type="submission" date="2016-05" db="EMBL/GenBank/DDBJ databases">
        <title>A degradative enzymes factory behind the ericoid mycorrhizal symbiosis.</title>
        <authorList>
            <consortium name="DOE Joint Genome Institute"/>
            <person name="Martino E."/>
            <person name="Morin E."/>
            <person name="Grelet G."/>
            <person name="Kuo A."/>
            <person name="Kohler A."/>
            <person name="Daghino S."/>
            <person name="Barry K."/>
            <person name="Choi C."/>
            <person name="Cichocki N."/>
            <person name="Clum A."/>
            <person name="Copeland A."/>
            <person name="Hainaut M."/>
            <person name="Haridas S."/>
            <person name="Labutti K."/>
            <person name="Lindquist E."/>
            <person name="Lipzen A."/>
            <person name="Khouja H.-R."/>
            <person name="Murat C."/>
            <person name="Ohm R."/>
            <person name="Olson A."/>
            <person name="Spatafora J."/>
            <person name="Veneault-Fourrey C."/>
            <person name="Henrissat B."/>
            <person name="Grigoriev I."/>
            <person name="Martin F."/>
            <person name="Perotto S."/>
        </authorList>
    </citation>
    <scope>NUCLEOTIDE SEQUENCE [LARGE SCALE GENOMIC DNA]</scope>
    <source>
        <strain evidence="1 2">UAMH 7357</strain>
    </source>
</reference>
<keyword evidence="2" id="KW-1185">Reference proteome</keyword>
<protein>
    <recommendedName>
        <fullName evidence="3">Tc1-like transposase DDE domain-containing protein</fullName>
    </recommendedName>
</protein>
<dbReference type="OrthoDB" id="3504114at2759"/>
<evidence type="ECO:0000313" key="2">
    <source>
        <dbReference type="Proteomes" id="UP000235672"/>
    </source>
</evidence>